<keyword evidence="1 6" id="KW-0597">Phosphoprotein</keyword>
<keyword evidence="4" id="KW-0238">DNA-binding</keyword>
<protein>
    <submittedName>
        <fullName evidence="8">Two-component system response regulator</fullName>
    </submittedName>
</protein>
<gene>
    <name evidence="8" type="ORF">BWI75_22375</name>
</gene>
<dbReference type="AlphaFoldDB" id="A0A6N8G391"/>
<feature type="modified residue" description="4-aspartylphosphate" evidence="6">
    <location>
        <position position="54"/>
    </location>
</feature>
<organism evidence="8 9">
    <name type="scientific">Gloeocapsopsis dulcis AAB1 = 1H9</name>
    <dbReference type="NCBI Taxonomy" id="1433147"/>
    <lineage>
        <taxon>Bacteria</taxon>
        <taxon>Bacillati</taxon>
        <taxon>Cyanobacteriota</taxon>
        <taxon>Cyanophyceae</taxon>
        <taxon>Oscillatoriophycideae</taxon>
        <taxon>Chroococcales</taxon>
        <taxon>Chroococcaceae</taxon>
        <taxon>Gloeocapsopsis</taxon>
        <taxon>Gloeocapsopsis dulcis</taxon>
    </lineage>
</organism>
<keyword evidence="2" id="KW-0902">Two-component regulatory system</keyword>
<keyword evidence="5" id="KW-0804">Transcription</keyword>
<evidence type="ECO:0000313" key="9">
    <source>
        <dbReference type="Proteomes" id="UP000441797"/>
    </source>
</evidence>
<evidence type="ECO:0000313" key="8">
    <source>
        <dbReference type="EMBL" id="MUL38975.1"/>
    </source>
</evidence>
<dbReference type="SMART" id="SM00448">
    <property type="entry name" value="REC"/>
    <property type="match status" value="1"/>
</dbReference>
<dbReference type="PANTHER" id="PTHR44591">
    <property type="entry name" value="STRESS RESPONSE REGULATOR PROTEIN 1"/>
    <property type="match status" value="1"/>
</dbReference>
<evidence type="ECO:0000256" key="4">
    <source>
        <dbReference type="ARBA" id="ARBA00023125"/>
    </source>
</evidence>
<dbReference type="InterPro" id="IPR050595">
    <property type="entry name" value="Bact_response_regulator"/>
</dbReference>
<dbReference type="RefSeq" id="WP_105222180.1">
    <property type="nucleotide sequence ID" value="NZ_CAWNSU010000002.1"/>
</dbReference>
<dbReference type="PROSITE" id="PS50110">
    <property type="entry name" value="RESPONSE_REGULATORY"/>
    <property type="match status" value="1"/>
</dbReference>
<dbReference type="OrthoDB" id="424582at2"/>
<evidence type="ECO:0000256" key="3">
    <source>
        <dbReference type="ARBA" id="ARBA00023015"/>
    </source>
</evidence>
<name>A0A6N8G391_9CHRO</name>
<evidence type="ECO:0000256" key="6">
    <source>
        <dbReference type="PROSITE-ProRule" id="PRU00169"/>
    </source>
</evidence>
<evidence type="ECO:0000256" key="5">
    <source>
        <dbReference type="ARBA" id="ARBA00023163"/>
    </source>
</evidence>
<dbReference type="SUPFAM" id="SSF52172">
    <property type="entry name" value="CheY-like"/>
    <property type="match status" value="1"/>
</dbReference>
<accession>A0A6N8G391</accession>
<dbReference type="GO" id="GO:0003677">
    <property type="term" value="F:DNA binding"/>
    <property type="evidence" value="ECO:0007669"/>
    <property type="project" value="UniProtKB-KW"/>
</dbReference>
<reference evidence="8 9" key="1">
    <citation type="journal article" date="2019" name="Front. Microbiol.">
        <title>Genomic Features for Desiccation Tolerance and Sugar Biosynthesis in the Extremophile Gloeocapsopsis sp. UTEX B3054.</title>
        <authorList>
            <person name="Urrejola C."/>
            <person name="Alcorta J."/>
            <person name="Salas L."/>
            <person name="Vasquez M."/>
            <person name="Polz M.F."/>
            <person name="Vicuna R."/>
            <person name="Diez B."/>
        </authorList>
    </citation>
    <scope>NUCLEOTIDE SEQUENCE [LARGE SCALE GENOMIC DNA]</scope>
    <source>
        <strain evidence="8 9">1H9</strain>
    </source>
</reference>
<keyword evidence="9" id="KW-1185">Reference proteome</keyword>
<evidence type="ECO:0000256" key="1">
    <source>
        <dbReference type="ARBA" id="ARBA00022553"/>
    </source>
</evidence>
<dbReference type="CDD" id="cd17552">
    <property type="entry name" value="REC_RR468-like"/>
    <property type="match status" value="1"/>
</dbReference>
<dbReference type="EMBL" id="NAPY01000055">
    <property type="protein sequence ID" value="MUL38975.1"/>
    <property type="molecule type" value="Genomic_DNA"/>
</dbReference>
<feature type="domain" description="Response regulatory" evidence="7">
    <location>
        <begin position="4"/>
        <end position="121"/>
    </location>
</feature>
<evidence type="ECO:0000256" key="2">
    <source>
        <dbReference type="ARBA" id="ARBA00023012"/>
    </source>
</evidence>
<comment type="caution">
    <text evidence="8">The sequence shown here is derived from an EMBL/GenBank/DDBJ whole genome shotgun (WGS) entry which is preliminary data.</text>
</comment>
<dbReference type="Pfam" id="PF00072">
    <property type="entry name" value="Response_reg"/>
    <property type="match status" value="1"/>
</dbReference>
<dbReference type="InterPro" id="IPR011006">
    <property type="entry name" value="CheY-like_superfamily"/>
</dbReference>
<proteinExistence type="predicted"/>
<sequence>MTKRILIVDDDKDICKIVQISLEKFAGWTTAIAQSGQEGLLKAQTERLDAILLDVSMPDMDGFQFCTQIRANAATRSVPIILLTAKTLPSDRQRFAQMAVAGVITKPFNPMTVWTQVAKILGW</sequence>
<dbReference type="InterPro" id="IPR001789">
    <property type="entry name" value="Sig_transdc_resp-reg_receiver"/>
</dbReference>
<dbReference type="GO" id="GO:0000160">
    <property type="term" value="P:phosphorelay signal transduction system"/>
    <property type="evidence" value="ECO:0007669"/>
    <property type="project" value="UniProtKB-KW"/>
</dbReference>
<dbReference type="Proteomes" id="UP000441797">
    <property type="component" value="Unassembled WGS sequence"/>
</dbReference>
<dbReference type="Gene3D" id="3.40.50.2300">
    <property type="match status" value="1"/>
</dbReference>
<dbReference type="FunFam" id="3.40.50.2300:FF:000001">
    <property type="entry name" value="DNA-binding response regulator PhoB"/>
    <property type="match status" value="1"/>
</dbReference>
<keyword evidence="3" id="KW-0805">Transcription regulation</keyword>
<evidence type="ECO:0000259" key="7">
    <source>
        <dbReference type="PROSITE" id="PS50110"/>
    </source>
</evidence>
<dbReference type="PANTHER" id="PTHR44591:SF22">
    <property type="entry name" value="CHEY SUBFAMILY"/>
    <property type="match status" value="1"/>
</dbReference>